<protein>
    <submittedName>
        <fullName evidence="1">Uncharacterized protein</fullName>
    </submittedName>
</protein>
<dbReference type="RefSeq" id="WP_341626498.1">
    <property type="nucleotide sequence ID" value="NZ_JBAKBA010000001.1"/>
</dbReference>
<keyword evidence="2" id="KW-1185">Reference proteome</keyword>
<proteinExistence type="predicted"/>
<evidence type="ECO:0000313" key="1">
    <source>
        <dbReference type="EMBL" id="MEL0657740.1"/>
    </source>
</evidence>
<dbReference type="Proteomes" id="UP001366060">
    <property type="component" value="Unassembled WGS sequence"/>
</dbReference>
<gene>
    <name evidence="1" type="ORF">V6255_01205</name>
</gene>
<accession>A0ABU9H795</accession>
<sequence>MSSLKQLNHSINLTRLEGKDSARQCELKLNLLLHTVRKKTQKHPFGVTIGVTIATALLARYRTKIRSLYPIASLGLNYFNQHRSSNNTVPKSNE</sequence>
<evidence type="ECO:0000313" key="2">
    <source>
        <dbReference type="Proteomes" id="UP001366060"/>
    </source>
</evidence>
<organism evidence="1 2">
    <name type="scientific">Psychromonas arctica</name>
    <dbReference type="NCBI Taxonomy" id="168275"/>
    <lineage>
        <taxon>Bacteria</taxon>
        <taxon>Pseudomonadati</taxon>
        <taxon>Pseudomonadota</taxon>
        <taxon>Gammaproteobacteria</taxon>
        <taxon>Alteromonadales</taxon>
        <taxon>Psychromonadaceae</taxon>
        <taxon>Psychromonas</taxon>
    </lineage>
</organism>
<reference evidence="1 2" key="1">
    <citation type="submission" date="2024-02" db="EMBL/GenBank/DDBJ databases">
        <title>Bacteria isolated from the canopy kelp, Nereocystis luetkeana.</title>
        <authorList>
            <person name="Pfister C.A."/>
            <person name="Younker I.T."/>
            <person name="Light S.H."/>
        </authorList>
    </citation>
    <scope>NUCLEOTIDE SEQUENCE [LARGE SCALE GENOMIC DNA]</scope>
    <source>
        <strain evidence="1 2">TI.2.07</strain>
    </source>
</reference>
<comment type="caution">
    <text evidence="1">The sequence shown here is derived from an EMBL/GenBank/DDBJ whole genome shotgun (WGS) entry which is preliminary data.</text>
</comment>
<name>A0ABU9H795_9GAMM</name>
<dbReference type="EMBL" id="JBAKBA010000001">
    <property type="protein sequence ID" value="MEL0657740.1"/>
    <property type="molecule type" value="Genomic_DNA"/>
</dbReference>